<feature type="domain" description="Fibronectin type-III" evidence="2">
    <location>
        <begin position="128"/>
        <end position="218"/>
    </location>
</feature>
<evidence type="ECO:0000259" key="2">
    <source>
        <dbReference type="PROSITE" id="PS50853"/>
    </source>
</evidence>
<feature type="region of interest" description="Disordered" evidence="1">
    <location>
        <begin position="113"/>
        <end position="135"/>
    </location>
</feature>
<feature type="compositionally biased region" description="Low complexity" evidence="1">
    <location>
        <begin position="416"/>
        <end position="459"/>
    </location>
</feature>
<dbReference type="Pfam" id="PF00041">
    <property type="entry name" value="fn3"/>
    <property type="match status" value="1"/>
</dbReference>
<evidence type="ECO:0000313" key="3">
    <source>
        <dbReference type="EMBL" id="CAB4751681.1"/>
    </source>
</evidence>
<organism evidence="3">
    <name type="scientific">freshwater metagenome</name>
    <dbReference type="NCBI Taxonomy" id="449393"/>
    <lineage>
        <taxon>unclassified sequences</taxon>
        <taxon>metagenomes</taxon>
        <taxon>ecological metagenomes</taxon>
    </lineage>
</organism>
<feature type="domain" description="Fibronectin type-III" evidence="2">
    <location>
        <begin position="220"/>
        <end position="310"/>
    </location>
</feature>
<feature type="region of interest" description="Disordered" evidence="1">
    <location>
        <begin position="384"/>
        <end position="464"/>
    </location>
</feature>
<sequence>MSKKLKTYGILFSFVIALIPSISFAAPATPVIEKIVSTSAAGSLVNEASVELSGTKPVGRISYTVTATPKLPNDKITVLPSDSATSWNIPVTGLTAGVQYLFVVTAAFISDPANSSSSEFKDFTPQSVPDAPTGSIAEAGQESVKLVWSPPANIRGSALTGFTITDGAKTYTAASTDTTTTILNLTQRTKYTFTITADNAIGSSSVATFNEVSVTGKPSAPGKPTIVLDGSNLKVTWTAPTDAGLGTVGFYRVTATPTSGTPLTKDITGATTATFTSIPSNTWTATVIANNGFYYSDASTASDPLTTLASQTIDFAEIGAQSYPGSLTVSATATSGLTVTFSASGNCTLSNLRTVTFTSGGSCTVTASQAGNTTYNPATSVERTFAISGGGGGGGFGGGGGGGGDAPPSPPPTPIAVPSFSPDQKVPTPVETPTPVSSSKPVPTPAPSASSSAGNSKPKTSSYFQLTDTGAKPSVKVKITSNNQTIVAKKSKTIQITLPNIPKGVTFKSTVKTPDGKTFTLKSTKTKKAGDITIPTVSFKKAGTYKILVTYGKVTKTITIKISEEPKKATPVKKPTAPTPTPSAKKSKATVLSIVCTNGKTTKTVKGTAPTCPSGFNRK</sequence>
<gene>
    <name evidence="3" type="ORF">UFOPK2844_00463</name>
</gene>
<evidence type="ECO:0000256" key="1">
    <source>
        <dbReference type="SAM" id="MobiDB-lite"/>
    </source>
</evidence>
<accession>A0A6J6TVR5</accession>
<protein>
    <submittedName>
        <fullName evidence="3">Unannotated protein</fullName>
    </submittedName>
</protein>
<dbReference type="SMART" id="SM00060">
    <property type="entry name" value="FN3"/>
    <property type="match status" value="3"/>
</dbReference>
<dbReference type="InterPro" id="IPR013783">
    <property type="entry name" value="Ig-like_fold"/>
</dbReference>
<feature type="compositionally biased region" description="Gly residues" evidence="1">
    <location>
        <begin position="388"/>
        <end position="405"/>
    </location>
</feature>
<proteinExistence type="predicted"/>
<reference evidence="3" key="1">
    <citation type="submission" date="2020-05" db="EMBL/GenBank/DDBJ databases">
        <authorList>
            <person name="Chiriac C."/>
            <person name="Salcher M."/>
            <person name="Ghai R."/>
            <person name="Kavagutti S V."/>
        </authorList>
    </citation>
    <scope>NUCLEOTIDE SEQUENCE</scope>
</reference>
<dbReference type="SUPFAM" id="SSF49265">
    <property type="entry name" value="Fibronectin type III"/>
    <property type="match status" value="2"/>
</dbReference>
<dbReference type="InterPro" id="IPR003961">
    <property type="entry name" value="FN3_dom"/>
</dbReference>
<dbReference type="EMBL" id="CAEZZG010000005">
    <property type="protein sequence ID" value="CAB4751681.1"/>
    <property type="molecule type" value="Genomic_DNA"/>
</dbReference>
<dbReference type="PROSITE" id="PS50853">
    <property type="entry name" value="FN3"/>
    <property type="match status" value="2"/>
</dbReference>
<dbReference type="Gene3D" id="2.60.40.10">
    <property type="entry name" value="Immunoglobulins"/>
    <property type="match status" value="2"/>
</dbReference>
<name>A0A6J6TVR5_9ZZZZ</name>
<dbReference type="CDD" id="cd00063">
    <property type="entry name" value="FN3"/>
    <property type="match status" value="2"/>
</dbReference>
<feature type="region of interest" description="Disordered" evidence="1">
    <location>
        <begin position="567"/>
        <end position="586"/>
    </location>
</feature>
<dbReference type="AlphaFoldDB" id="A0A6J6TVR5"/>
<dbReference type="InterPro" id="IPR036116">
    <property type="entry name" value="FN3_sf"/>
</dbReference>